<dbReference type="EMBL" id="ABJB011094086">
    <property type="status" value="NOT_ANNOTATED_CDS"/>
    <property type="molecule type" value="Genomic_DNA"/>
</dbReference>
<dbReference type="EMBL" id="DS656977">
    <property type="protein sequence ID" value="EEC02883.1"/>
    <property type="molecule type" value="Genomic_DNA"/>
</dbReference>
<proteinExistence type="predicted"/>
<organism>
    <name type="scientific">Ixodes scapularis</name>
    <name type="common">Black-legged tick</name>
    <name type="synonym">Deer tick</name>
    <dbReference type="NCBI Taxonomy" id="6945"/>
    <lineage>
        <taxon>Eukaryota</taxon>
        <taxon>Metazoa</taxon>
        <taxon>Ecdysozoa</taxon>
        <taxon>Arthropoda</taxon>
        <taxon>Chelicerata</taxon>
        <taxon>Arachnida</taxon>
        <taxon>Acari</taxon>
        <taxon>Parasitiformes</taxon>
        <taxon>Ixodida</taxon>
        <taxon>Ixodoidea</taxon>
        <taxon>Ixodidae</taxon>
        <taxon>Ixodinae</taxon>
        <taxon>Ixodes</taxon>
    </lineage>
</organism>
<reference evidence="2" key="2">
    <citation type="submission" date="2020-05" db="UniProtKB">
        <authorList>
            <consortium name="EnsemblMetazoa"/>
        </authorList>
    </citation>
    <scope>IDENTIFICATION</scope>
    <source>
        <strain evidence="2">wikel</strain>
    </source>
</reference>
<dbReference type="Proteomes" id="UP000001555">
    <property type="component" value="Unassembled WGS sequence"/>
</dbReference>
<dbReference type="HOGENOM" id="CLU_3071008_0_0_1"/>
<dbReference type="EMBL" id="ABJB011119782">
    <property type="status" value="NOT_ANNOTATED_CDS"/>
    <property type="molecule type" value="Genomic_DNA"/>
</dbReference>
<keyword evidence="3" id="KW-1185">Reference proteome</keyword>
<dbReference type="VEuPathDB" id="VectorBase:ISCI002974"/>
<dbReference type="EMBL" id="ABJB010280982">
    <property type="status" value="NOT_ANNOTATED_CDS"/>
    <property type="molecule type" value="Genomic_DNA"/>
</dbReference>
<protein>
    <submittedName>
        <fullName evidence="1 2">Uncharacterized protein</fullName>
    </submittedName>
</protein>
<dbReference type="VEuPathDB" id="VectorBase:ISCW002974"/>
<reference evidence="1 3" key="1">
    <citation type="submission" date="2008-03" db="EMBL/GenBank/DDBJ databases">
        <title>Annotation of Ixodes scapularis.</title>
        <authorList>
            <consortium name="Ixodes scapularis Genome Project Consortium"/>
            <person name="Caler E."/>
            <person name="Hannick L.I."/>
            <person name="Bidwell S."/>
            <person name="Joardar V."/>
            <person name="Thiagarajan M."/>
            <person name="Amedeo P."/>
            <person name="Galinsky K.J."/>
            <person name="Schobel S."/>
            <person name="Inman J."/>
            <person name="Hostetler J."/>
            <person name="Miller J."/>
            <person name="Hammond M."/>
            <person name="Megy K."/>
            <person name="Lawson D."/>
            <person name="Kodira C."/>
            <person name="Sutton G."/>
            <person name="Meyer J."/>
            <person name="Hill C.A."/>
            <person name="Birren B."/>
            <person name="Nene V."/>
            <person name="Collins F."/>
            <person name="Alarcon-Chaidez F."/>
            <person name="Wikel S."/>
            <person name="Strausberg R."/>
        </authorList>
    </citation>
    <scope>NUCLEOTIDE SEQUENCE [LARGE SCALE GENOMIC DNA]</scope>
    <source>
        <strain evidence="3">Wikel</strain>
        <strain evidence="1">Wikel colony</strain>
    </source>
</reference>
<dbReference type="InParanoid" id="B7P8G1"/>
<evidence type="ECO:0000313" key="1">
    <source>
        <dbReference type="EMBL" id="EEC02883.1"/>
    </source>
</evidence>
<dbReference type="EnsemblMetazoa" id="ISCW002974-RA">
    <property type="protein sequence ID" value="ISCW002974-PA"/>
    <property type="gene ID" value="ISCW002974"/>
</dbReference>
<evidence type="ECO:0000313" key="3">
    <source>
        <dbReference type="Proteomes" id="UP000001555"/>
    </source>
</evidence>
<gene>
    <name evidence="1" type="ORF">IscW_ISCW002974</name>
</gene>
<dbReference type="AlphaFoldDB" id="B7P8G1"/>
<dbReference type="EMBL" id="ABJB010413532">
    <property type="status" value="NOT_ANNOTATED_CDS"/>
    <property type="molecule type" value="Genomic_DNA"/>
</dbReference>
<sequence>MFAADIMPGRAAFWIVRFEIAQQTTDKQSKLKNNRSLSFDKRPFIDTLFFSSV</sequence>
<dbReference type="EMBL" id="ABJB010847359">
    <property type="status" value="NOT_ANNOTATED_CDS"/>
    <property type="molecule type" value="Genomic_DNA"/>
</dbReference>
<accession>B7P8G1</accession>
<dbReference type="PaxDb" id="6945-B7P8G1"/>
<name>B7P8G1_IXOSC</name>
<evidence type="ECO:0000313" key="2">
    <source>
        <dbReference type="EnsemblMetazoa" id="ISCW002974-PA"/>
    </source>
</evidence>